<proteinExistence type="predicted"/>
<feature type="compositionally biased region" description="Basic and acidic residues" evidence="1">
    <location>
        <begin position="1"/>
        <end position="12"/>
    </location>
</feature>
<sequence>MQTRSRSRDVHGVDTTQEAQLNEVSQAPPYEQSPSHGIAPSAHGQTPLNREVLTPYEQAPLPPHGEPVAQGASPQEKIMHLRQEALIALIHDVSTRAAAQAMTQFAAHHPMYPPLLLLTKVENYPRLLRRRRRGTKRRTIEFPDLKYEANNRVSRPEVAQTQEQNPGQSRKPSAPLSSKAVEDPYLPNQSSSETQPFSSTILAEALPAGVKE</sequence>
<organism evidence="2">
    <name type="scientific">Sesamum latifolium</name>
    <dbReference type="NCBI Taxonomy" id="2727402"/>
    <lineage>
        <taxon>Eukaryota</taxon>
        <taxon>Viridiplantae</taxon>
        <taxon>Streptophyta</taxon>
        <taxon>Embryophyta</taxon>
        <taxon>Tracheophyta</taxon>
        <taxon>Spermatophyta</taxon>
        <taxon>Magnoliopsida</taxon>
        <taxon>eudicotyledons</taxon>
        <taxon>Gunneridae</taxon>
        <taxon>Pentapetalae</taxon>
        <taxon>asterids</taxon>
        <taxon>lamiids</taxon>
        <taxon>Lamiales</taxon>
        <taxon>Pedaliaceae</taxon>
        <taxon>Sesamum</taxon>
    </lineage>
</organism>
<reference evidence="2" key="2">
    <citation type="journal article" date="2024" name="Plant">
        <title>Genomic evolution and insights into agronomic trait innovations of Sesamum species.</title>
        <authorList>
            <person name="Miao H."/>
            <person name="Wang L."/>
            <person name="Qu L."/>
            <person name="Liu H."/>
            <person name="Sun Y."/>
            <person name="Le M."/>
            <person name="Wang Q."/>
            <person name="Wei S."/>
            <person name="Zheng Y."/>
            <person name="Lin W."/>
            <person name="Duan Y."/>
            <person name="Cao H."/>
            <person name="Xiong S."/>
            <person name="Wang X."/>
            <person name="Wei L."/>
            <person name="Li C."/>
            <person name="Ma Q."/>
            <person name="Ju M."/>
            <person name="Zhao R."/>
            <person name="Li G."/>
            <person name="Mu C."/>
            <person name="Tian Q."/>
            <person name="Mei H."/>
            <person name="Zhang T."/>
            <person name="Gao T."/>
            <person name="Zhang H."/>
        </authorList>
    </citation>
    <scope>NUCLEOTIDE SEQUENCE</scope>
    <source>
        <strain evidence="2">KEN1</strain>
    </source>
</reference>
<gene>
    <name evidence="2" type="ORF">Slati_4508000</name>
</gene>
<feature type="compositionally biased region" description="Polar residues" evidence="1">
    <location>
        <begin position="14"/>
        <end position="25"/>
    </location>
</feature>
<comment type="caution">
    <text evidence="2">The sequence shown here is derived from an EMBL/GenBank/DDBJ whole genome shotgun (WGS) entry which is preliminary data.</text>
</comment>
<accession>A0AAW2SUA3</accession>
<protein>
    <submittedName>
        <fullName evidence="2">Uncharacterized protein</fullName>
    </submittedName>
</protein>
<evidence type="ECO:0000256" key="1">
    <source>
        <dbReference type="SAM" id="MobiDB-lite"/>
    </source>
</evidence>
<name>A0AAW2SUA3_9LAMI</name>
<feature type="compositionally biased region" description="Polar residues" evidence="1">
    <location>
        <begin position="187"/>
        <end position="201"/>
    </location>
</feature>
<feature type="region of interest" description="Disordered" evidence="1">
    <location>
        <begin position="1"/>
        <end position="49"/>
    </location>
</feature>
<dbReference type="AlphaFoldDB" id="A0AAW2SUA3"/>
<reference evidence="2" key="1">
    <citation type="submission" date="2020-06" db="EMBL/GenBank/DDBJ databases">
        <authorList>
            <person name="Li T."/>
            <person name="Hu X."/>
            <person name="Zhang T."/>
            <person name="Song X."/>
            <person name="Zhang H."/>
            <person name="Dai N."/>
            <person name="Sheng W."/>
            <person name="Hou X."/>
            <person name="Wei L."/>
        </authorList>
    </citation>
    <scope>NUCLEOTIDE SEQUENCE</scope>
    <source>
        <strain evidence="2">KEN1</strain>
        <tissue evidence="2">Leaf</tissue>
    </source>
</reference>
<feature type="region of interest" description="Disordered" evidence="1">
    <location>
        <begin position="147"/>
        <end position="212"/>
    </location>
</feature>
<evidence type="ECO:0000313" key="2">
    <source>
        <dbReference type="EMBL" id="KAL0395418.1"/>
    </source>
</evidence>
<dbReference type="EMBL" id="JACGWN010000016">
    <property type="protein sequence ID" value="KAL0395418.1"/>
    <property type="molecule type" value="Genomic_DNA"/>
</dbReference>
<feature type="compositionally biased region" description="Polar residues" evidence="1">
    <location>
        <begin position="159"/>
        <end position="171"/>
    </location>
</feature>